<keyword evidence="6 11" id="KW-0560">Oxidoreductase</keyword>
<name>A0A128EMM5_9BACT</name>
<dbReference type="InterPro" id="IPR004852">
    <property type="entry name" value="Di-haem_cyt_c_peroxidsae"/>
</dbReference>
<dbReference type="SUPFAM" id="SSF46626">
    <property type="entry name" value="Cytochrome c"/>
    <property type="match status" value="2"/>
</dbReference>
<keyword evidence="12" id="KW-1185">Reference proteome</keyword>
<sequence>MKKYLLLFFVIFSVVSFGGDIDEQILAKAKRSKLIPIPTDPQKQLELVKNKYIKSATLPLNVATIELGKELWFDPRLSSTGQVSCNTCHDLNTYGVDGLEVAVGVDGQLNPNGVNSPTVYNSIFNQTQFWNGRAKTLAEQAGGPLTAPFEMNSTPQSVEKVVNSIKGYKDSFEQIAPGRKIDFDLVSEAIAIFEATLITTSRYDEYLEGNLNALTHEEKEGFLTFLNLGCAICHNGINLGGSMQIFELAAPFDRRDIGVLQKDSFGRTKVPTLRNITQTYPYFHNGAVVDIEDAVTTMGKVQLGITVDKADIEKINKFFQTLDGKPPYIEMPKLPK</sequence>
<dbReference type="PANTHER" id="PTHR30600:SF7">
    <property type="entry name" value="CYTOCHROME C PEROXIDASE-RELATED"/>
    <property type="match status" value="1"/>
</dbReference>
<dbReference type="EC" id="1.11.1.5" evidence="11"/>
<evidence type="ECO:0000256" key="1">
    <source>
        <dbReference type="ARBA" id="ARBA00004418"/>
    </source>
</evidence>
<proteinExistence type="predicted"/>
<comment type="PTM">
    <text evidence="8">Binds 2 heme groups per subunit.</text>
</comment>
<dbReference type="Pfam" id="PF03150">
    <property type="entry name" value="CCP_MauG"/>
    <property type="match status" value="1"/>
</dbReference>
<feature type="binding site" description="axial binding residue" evidence="9">
    <location>
        <position position="298"/>
    </location>
    <ligand>
        <name>heme c</name>
        <dbReference type="ChEBI" id="CHEBI:61717"/>
        <label>2</label>
    </ligand>
    <ligandPart>
        <name>Fe</name>
        <dbReference type="ChEBI" id="CHEBI:18248"/>
    </ligandPart>
</feature>
<accession>A0A128EMM5</accession>
<feature type="binding site" description="covalent" evidence="8">
    <location>
        <position position="230"/>
    </location>
    <ligand>
        <name>heme c</name>
        <dbReference type="ChEBI" id="CHEBI:61717"/>
        <label>2</label>
    </ligand>
</feature>
<evidence type="ECO:0000259" key="10">
    <source>
        <dbReference type="PROSITE" id="PS51007"/>
    </source>
</evidence>
<reference evidence="11 12" key="1">
    <citation type="submission" date="2016-02" db="EMBL/GenBank/DDBJ databases">
        <authorList>
            <consortium name="Pathogen Informatics"/>
        </authorList>
    </citation>
    <scope>NUCLEOTIDE SEQUENCE [LARGE SCALE GENOMIC DNA]</scope>
    <source>
        <strain evidence="11 12">RC20</strain>
    </source>
</reference>
<feature type="domain" description="Cytochrome c" evidence="10">
    <location>
        <begin position="216"/>
        <end position="323"/>
    </location>
</feature>
<evidence type="ECO:0000256" key="8">
    <source>
        <dbReference type="PIRSR" id="PIRSR000294-1"/>
    </source>
</evidence>
<dbReference type="PROSITE" id="PS51007">
    <property type="entry name" value="CYTC"/>
    <property type="match status" value="2"/>
</dbReference>
<feature type="binding site" description="axial binding residue" evidence="9">
    <location>
        <position position="89"/>
    </location>
    <ligand>
        <name>heme c</name>
        <dbReference type="ChEBI" id="CHEBI:61717"/>
        <label>1</label>
    </ligand>
    <ligandPart>
        <name>Fe</name>
        <dbReference type="ChEBI" id="CHEBI:18248"/>
    </ligandPart>
</feature>
<evidence type="ECO:0000256" key="3">
    <source>
        <dbReference type="ARBA" id="ARBA00022723"/>
    </source>
</evidence>
<feature type="binding site" description="covalent" evidence="8">
    <location>
        <position position="85"/>
    </location>
    <ligand>
        <name>heme c</name>
        <dbReference type="ChEBI" id="CHEBI:61717"/>
        <label>1</label>
    </ligand>
</feature>
<dbReference type="GO" id="GO:0042597">
    <property type="term" value="C:periplasmic space"/>
    <property type="evidence" value="ECO:0007669"/>
    <property type="project" value="UniProtKB-SubCell"/>
</dbReference>
<organism evidence="11 12">
    <name type="scientific">Campylobacter geochelonis</name>
    <dbReference type="NCBI Taxonomy" id="1780362"/>
    <lineage>
        <taxon>Bacteria</taxon>
        <taxon>Pseudomonadati</taxon>
        <taxon>Campylobacterota</taxon>
        <taxon>Epsilonproteobacteria</taxon>
        <taxon>Campylobacterales</taxon>
        <taxon>Campylobacteraceae</taxon>
        <taxon>Campylobacter</taxon>
    </lineage>
</organism>
<feature type="binding site" description="covalent" evidence="8">
    <location>
        <position position="233"/>
    </location>
    <ligand>
        <name>heme c</name>
        <dbReference type="ChEBI" id="CHEBI:61717"/>
        <label>2</label>
    </ligand>
</feature>
<evidence type="ECO:0000256" key="6">
    <source>
        <dbReference type="ARBA" id="ARBA00023002"/>
    </source>
</evidence>
<evidence type="ECO:0000256" key="2">
    <source>
        <dbReference type="ARBA" id="ARBA00022617"/>
    </source>
</evidence>
<keyword evidence="3 9" id="KW-0479">Metal-binding</keyword>
<dbReference type="Gene3D" id="1.10.760.10">
    <property type="entry name" value="Cytochrome c-like domain"/>
    <property type="match status" value="2"/>
</dbReference>
<dbReference type="OrthoDB" id="9805202at2"/>
<protein>
    <submittedName>
        <fullName evidence="11">Cytochrome c551 peroxidase</fullName>
        <ecNumber evidence="11">1.11.1.5</ecNumber>
    </submittedName>
</protein>
<dbReference type="GO" id="GO:0020037">
    <property type="term" value="F:heme binding"/>
    <property type="evidence" value="ECO:0007669"/>
    <property type="project" value="InterPro"/>
</dbReference>
<dbReference type="GO" id="GO:0009055">
    <property type="term" value="F:electron transfer activity"/>
    <property type="evidence" value="ECO:0007669"/>
    <property type="project" value="InterPro"/>
</dbReference>
<evidence type="ECO:0000313" key="11">
    <source>
        <dbReference type="EMBL" id="CZE45791.1"/>
    </source>
</evidence>
<evidence type="ECO:0000256" key="7">
    <source>
        <dbReference type="ARBA" id="ARBA00023004"/>
    </source>
</evidence>
<dbReference type="InterPro" id="IPR051395">
    <property type="entry name" value="Cytochrome_c_Peroxidase/MauG"/>
</dbReference>
<keyword evidence="2 8" id="KW-0349">Heme</keyword>
<dbReference type="InterPro" id="IPR009056">
    <property type="entry name" value="Cyt_c-like_dom"/>
</dbReference>
<evidence type="ECO:0000256" key="9">
    <source>
        <dbReference type="PIRSR" id="PIRSR000294-2"/>
    </source>
</evidence>
<evidence type="ECO:0000256" key="5">
    <source>
        <dbReference type="ARBA" id="ARBA00022764"/>
    </source>
</evidence>
<dbReference type="GO" id="GO:0004130">
    <property type="term" value="F:cytochrome-c peroxidase activity"/>
    <property type="evidence" value="ECO:0007669"/>
    <property type="project" value="UniProtKB-EC"/>
</dbReference>
<evidence type="ECO:0000313" key="12">
    <source>
        <dbReference type="Proteomes" id="UP000069632"/>
    </source>
</evidence>
<gene>
    <name evidence="11" type="primary">ccp</name>
    <name evidence="11" type="ORF">ERS672216_00037</name>
</gene>
<keyword evidence="5" id="KW-0574">Periplasm</keyword>
<dbReference type="Proteomes" id="UP000069632">
    <property type="component" value="Unassembled WGS sequence"/>
</dbReference>
<keyword evidence="4" id="KW-0732">Signal</keyword>
<dbReference type="AlphaFoldDB" id="A0A128EMM5"/>
<dbReference type="PIRSF" id="PIRSF000294">
    <property type="entry name" value="Cytochrome-c_peroxidase"/>
    <property type="match status" value="1"/>
</dbReference>
<dbReference type="PANTHER" id="PTHR30600">
    <property type="entry name" value="CYTOCHROME C PEROXIDASE-RELATED"/>
    <property type="match status" value="1"/>
</dbReference>
<feature type="domain" description="Cytochrome c" evidence="10">
    <location>
        <begin position="63"/>
        <end position="169"/>
    </location>
</feature>
<dbReference type="GO" id="GO:0046872">
    <property type="term" value="F:metal ion binding"/>
    <property type="evidence" value="ECO:0007669"/>
    <property type="project" value="UniProtKB-KW"/>
</dbReference>
<dbReference type="EMBL" id="FIZP01000001">
    <property type="protein sequence ID" value="CZE45791.1"/>
    <property type="molecule type" value="Genomic_DNA"/>
</dbReference>
<comment type="cofactor">
    <cofactor evidence="8">
        <name>heme</name>
        <dbReference type="ChEBI" id="CHEBI:30413"/>
    </cofactor>
    <text evidence="8">Binds 2 heme groups.</text>
</comment>
<dbReference type="InterPro" id="IPR036909">
    <property type="entry name" value="Cyt_c-like_dom_sf"/>
</dbReference>
<dbReference type="InterPro" id="IPR026259">
    <property type="entry name" value="MauG/Cytc_peroxidase"/>
</dbReference>
<keyword evidence="7 9" id="KW-0408">Iron</keyword>
<comment type="subcellular location">
    <subcellularLocation>
        <location evidence="1">Periplasm</location>
    </subcellularLocation>
</comment>
<keyword evidence="11" id="KW-0575">Peroxidase</keyword>
<feature type="binding site" description="axial binding residue" evidence="9">
    <location>
        <position position="234"/>
    </location>
    <ligand>
        <name>heme c</name>
        <dbReference type="ChEBI" id="CHEBI:61717"/>
        <label>2</label>
    </ligand>
    <ligandPart>
        <name>Fe</name>
        <dbReference type="ChEBI" id="CHEBI:18248"/>
    </ligandPart>
</feature>
<evidence type="ECO:0000256" key="4">
    <source>
        <dbReference type="ARBA" id="ARBA00022729"/>
    </source>
</evidence>
<feature type="binding site" description="covalent" evidence="8">
    <location>
        <position position="88"/>
    </location>
    <ligand>
        <name>heme c</name>
        <dbReference type="ChEBI" id="CHEBI:61717"/>
        <label>1</label>
    </ligand>
</feature>
<dbReference type="RefSeq" id="WP_075493592.1">
    <property type="nucleotide sequence ID" value="NZ_CP053844.1"/>
</dbReference>